<dbReference type="RefSeq" id="WP_139252419.1">
    <property type="nucleotide sequence ID" value="NZ_FRAS01000028.1"/>
</dbReference>
<keyword evidence="1" id="KW-0312">Gluconeogenesis</keyword>
<dbReference type="GO" id="GO:0016301">
    <property type="term" value="F:kinase activity"/>
    <property type="evidence" value="ECO:0007669"/>
    <property type="project" value="UniProtKB-KW"/>
</dbReference>
<feature type="non-terminal residue" evidence="3">
    <location>
        <position position="179"/>
    </location>
</feature>
<dbReference type="OrthoDB" id="9806325at2"/>
<dbReference type="STRING" id="1121959.SAMN02746009_03728"/>
<dbReference type="SUPFAM" id="SSF68923">
    <property type="entry name" value="PEP carboxykinase N-terminal domain"/>
    <property type="match status" value="1"/>
</dbReference>
<gene>
    <name evidence="3" type="ORF">SAMN02746009_03728</name>
</gene>
<accession>A0A1M7F0Z6</accession>
<evidence type="ECO:0000256" key="2">
    <source>
        <dbReference type="ARBA" id="ARBA00022793"/>
    </source>
</evidence>
<dbReference type="GO" id="GO:0006094">
    <property type="term" value="P:gluconeogenesis"/>
    <property type="evidence" value="ECO:0007669"/>
    <property type="project" value="UniProtKB-KW"/>
</dbReference>
<dbReference type="GO" id="GO:0005829">
    <property type="term" value="C:cytosol"/>
    <property type="evidence" value="ECO:0007669"/>
    <property type="project" value="TreeGrafter"/>
</dbReference>
<dbReference type="GO" id="GO:0004612">
    <property type="term" value="F:phosphoenolpyruvate carboxykinase (ATP) activity"/>
    <property type="evidence" value="ECO:0007669"/>
    <property type="project" value="InterPro"/>
</dbReference>
<sequence>MLDSAANARLTTLGLTGAAQVHLNLTPEQLTAHALRRHEGVLTDTGALMADTGAFTGRSPKDRFIVKDAGTQDSVWWGDINIPFPEDKFEQLHQKMAAYLADKELFVREAYAGAHPDYQLKLRVVNELAWHNLFCYNMFLRPAAGADTSWTPDFSIICAPGFEADPATDGTRQKNFAIL</sequence>
<evidence type="ECO:0000313" key="4">
    <source>
        <dbReference type="Proteomes" id="UP000183947"/>
    </source>
</evidence>
<keyword evidence="2" id="KW-0210">Decarboxylase</keyword>
<dbReference type="InterPro" id="IPR008210">
    <property type="entry name" value="PEP_carboxykinase_N"/>
</dbReference>
<evidence type="ECO:0000313" key="3">
    <source>
        <dbReference type="EMBL" id="SHL97691.1"/>
    </source>
</evidence>
<keyword evidence="3" id="KW-0808">Transferase</keyword>
<keyword evidence="4" id="KW-1185">Reference proteome</keyword>
<dbReference type="PANTHER" id="PTHR30031">
    <property type="entry name" value="PHOSPHOENOLPYRUVATE CARBOXYKINASE ATP"/>
    <property type="match status" value="1"/>
</dbReference>
<dbReference type="Gene3D" id="3.40.449.10">
    <property type="entry name" value="Phosphoenolpyruvate Carboxykinase, domain 1"/>
    <property type="match status" value="1"/>
</dbReference>
<dbReference type="Pfam" id="PF01293">
    <property type="entry name" value="PEPCK_ATP"/>
    <property type="match status" value="1"/>
</dbReference>
<proteinExistence type="predicted"/>
<dbReference type="EMBL" id="FRAS01000028">
    <property type="protein sequence ID" value="SHL97691.1"/>
    <property type="molecule type" value="Genomic_DNA"/>
</dbReference>
<evidence type="ECO:0000256" key="1">
    <source>
        <dbReference type="ARBA" id="ARBA00022432"/>
    </source>
</evidence>
<dbReference type="GO" id="GO:0005524">
    <property type="term" value="F:ATP binding"/>
    <property type="evidence" value="ECO:0007669"/>
    <property type="project" value="InterPro"/>
</dbReference>
<protein>
    <submittedName>
        <fullName evidence="3">Phosphoenolpyruvate carboxykinase</fullName>
    </submittedName>
</protein>
<dbReference type="PANTHER" id="PTHR30031:SF0">
    <property type="entry name" value="PHOSPHOENOLPYRUVATE CARBOXYKINASE (ATP)"/>
    <property type="match status" value="1"/>
</dbReference>
<keyword evidence="2" id="KW-0456">Lyase</keyword>
<dbReference type="AlphaFoldDB" id="A0A1M7F0Z6"/>
<dbReference type="InterPro" id="IPR001272">
    <property type="entry name" value="PEP_carboxykinase_ATP"/>
</dbReference>
<keyword evidence="3" id="KW-0670">Pyruvate</keyword>
<reference evidence="4" key="1">
    <citation type="submission" date="2016-11" db="EMBL/GenBank/DDBJ databases">
        <authorList>
            <person name="Varghese N."/>
            <person name="Submissions S."/>
        </authorList>
    </citation>
    <scope>NUCLEOTIDE SEQUENCE [LARGE SCALE GENOMIC DNA]</scope>
    <source>
        <strain evidence="4">DSM 18569</strain>
    </source>
</reference>
<name>A0A1M7F0Z6_9BACT</name>
<organism evidence="3 4">
    <name type="scientific">Hymenobacter psychrotolerans DSM 18569</name>
    <dbReference type="NCBI Taxonomy" id="1121959"/>
    <lineage>
        <taxon>Bacteria</taxon>
        <taxon>Pseudomonadati</taxon>
        <taxon>Bacteroidota</taxon>
        <taxon>Cytophagia</taxon>
        <taxon>Cytophagales</taxon>
        <taxon>Hymenobacteraceae</taxon>
        <taxon>Hymenobacter</taxon>
    </lineage>
</organism>
<keyword evidence="3" id="KW-0418">Kinase</keyword>
<dbReference type="Proteomes" id="UP000183947">
    <property type="component" value="Unassembled WGS sequence"/>
</dbReference>